<reference evidence="2" key="1">
    <citation type="submission" date="2022-04" db="EMBL/GenBank/DDBJ databases">
        <title>Carnegiea gigantea Genome sequencing and assembly v2.</title>
        <authorList>
            <person name="Copetti D."/>
            <person name="Sanderson M.J."/>
            <person name="Burquez A."/>
            <person name="Wojciechowski M.F."/>
        </authorList>
    </citation>
    <scope>NUCLEOTIDE SEQUENCE</scope>
    <source>
        <strain evidence="2">SGP5-SGP5p</strain>
        <tissue evidence="2">Aerial part</tissue>
    </source>
</reference>
<protein>
    <recommendedName>
        <fullName evidence="4">DUF4283 domain-containing protein</fullName>
    </recommendedName>
</protein>
<dbReference type="Proteomes" id="UP001153076">
    <property type="component" value="Unassembled WGS sequence"/>
</dbReference>
<dbReference type="PANTHER" id="PTHR33233:SF17">
    <property type="entry name" value="DUF4283 DOMAIN-CONTAINING PROTEIN"/>
    <property type="match status" value="1"/>
</dbReference>
<dbReference type="OrthoDB" id="425619at2759"/>
<comment type="caution">
    <text evidence="2">The sequence shown here is derived from an EMBL/GenBank/DDBJ whole genome shotgun (WGS) entry which is preliminary data.</text>
</comment>
<feature type="compositionally biased region" description="Polar residues" evidence="1">
    <location>
        <begin position="299"/>
        <end position="309"/>
    </location>
</feature>
<evidence type="ECO:0000313" key="3">
    <source>
        <dbReference type="Proteomes" id="UP001153076"/>
    </source>
</evidence>
<feature type="region of interest" description="Disordered" evidence="1">
    <location>
        <begin position="290"/>
        <end position="309"/>
    </location>
</feature>
<sequence length="329" mass="37010">MVDGEVYHATKVAHSAPSSDEIVPSSEAIDHSVTPQPRVHSSYVAMVNSNKGISLNFIPATIVNGVKCAKLTQEDPRNRLLVILCSLFGDGFLSPPDVLKGFIRRIWKSLSIDNVSLMRNGLFLVRFHDLANQQFIVKTGVFFFDSKPLLVKLWNPKLDLKNNTLTSLPIWVQFHELELKYWGSDSFGKLGSALGIPFKIDRCTLEKGCSNLPEFIDFINDQDVVVRVPVSYEWKPLKCIHWHMFGHLETDYRKKHQPNQVWKLVQHHAPLPSPVQPMAEEEDGFIPVSKHASAKSPRQRQSAASCSGGQQLTHNQLDILVQQALSKAD</sequence>
<dbReference type="PANTHER" id="PTHR33233">
    <property type="entry name" value="ENDONUCLEASE/EXONUCLEASE/PHOSPHATASE"/>
    <property type="match status" value="1"/>
</dbReference>
<dbReference type="EMBL" id="JAKOGI010000927">
    <property type="protein sequence ID" value="KAJ8429170.1"/>
    <property type="molecule type" value="Genomic_DNA"/>
</dbReference>
<keyword evidence="3" id="KW-1185">Reference proteome</keyword>
<evidence type="ECO:0000313" key="2">
    <source>
        <dbReference type="EMBL" id="KAJ8429170.1"/>
    </source>
</evidence>
<proteinExistence type="predicted"/>
<organism evidence="2 3">
    <name type="scientific">Carnegiea gigantea</name>
    <dbReference type="NCBI Taxonomy" id="171969"/>
    <lineage>
        <taxon>Eukaryota</taxon>
        <taxon>Viridiplantae</taxon>
        <taxon>Streptophyta</taxon>
        <taxon>Embryophyta</taxon>
        <taxon>Tracheophyta</taxon>
        <taxon>Spermatophyta</taxon>
        <taxon>Magnoliopsida</taxon>
        <taxon>eudicotyledons</taxon>
        <taxon>Gunneridae</taxon>
        <taxon>Pentapetalae</taxon>
        <taxon>Caryophyllales</taxon>
        <taxon>Cactineae</taxon>
        <taxon>Cactaceae</taxon>
        <taxon>Cactoideae</taxon>
        <taxon>Echinocereeae</taxon>
        <taxon>Carnegiea</taxon>
    </lineage>
</organism>
<evidence type="ECO:0008006" key="4">
    <source>
        <dbReference type="Google" id="ProtNLM"/>
    </source>
</evidence>
<gene>
    <name evidence="2" type="ORF">Cgig2_010120</name>
</gene>
<accession>A0A9Q1JQI6</accession>
<evidence type="ECO:0000256" key="1">
    <source>
        <dbReference type="SAM" id="MobiDB-lite"/>
    </source>
</evidence>
<dbReference type="AlphaFoldDB" id="A0A9Q1JQI6"/>
<name>A0A9Q1JQI6_9CARY</name>